<evidence type="ECO:0000313" key="4">
    <source>
        <dbReference type="Proteomes" id="UP001500945"/>
    </source>
</evidence>
<comment type="caution">
    <text evidence="3">The sequence shown here is derived from an EMBL/GenBank/DDBJ whole genome shotgun (WGS) entry which is preliminary data.</text>
</comment>
<feature type="domain" description="MvdD-like pre-ATP grasp" evidence="2">
    <location>
        <begin position="1"/>
        <end position="117"/>
    </location>
</feature>
<feature type="domain" description="ATP-grasp fold RimK-type" evidence="1">
    <location>
        <begin position="136"/>
        <end position="302"/>
    </location>
</feature>
<dbReference type="InterPro" id="IPR013651">
    <property type="entry name" value="ATP-grasp_RimK-type"/>
</dbReference>
<dbReference type="Pfam" id="PF08443">
    <property type="entry name" value="RimK"/>
    <property type="match status" value="1"/>
</dbReference>
<dbReference type="SUPFAM" id="SSF56059">
    <property type="entry name" value="Glutathione synthetase ATP-binding domain-like"/>
    <property type="match status" value="1"/>
</dbReference>
<dbReference type="PANTHER" id="PTHR21621:SF0">
    <property type="entry name" value="BETA-CITRYLGLUTAMATE SYNTHASE B-RELATED"/>
    <property type="match status" value="1"/>
</dbReference>
<dbReference type="Pfam" id="PF21068">
    <property type="entry name" value="ATPgraspMvdD"/>
    <property type="match status" value="1"/>
</dbReference>
<sequence length="319" mass="34690">MILLVSHADDDHLAPVLSELARAGAEAVVVDTSRIPASTAVTAAHSAGGDGWWLRFDDGPSVDLAGCGAGWWRRALPAAVDDRVRDPGQALWAANETYEAMAGFWDSVPVAWVSPPRAVEKAMMKTWQLPAARAAGLLVPRTVVTSDPGRAREFIDELGLGRVICKAFSATQEHWRETRLVGPDEYDRLDSVAVAPVIFQEFVPAEVDLRVTVVGEQVFAAAIHSQELPYGLDFRLYLDRPGGVRMEPATLPCDVEDALLRLMTAAELRYGAFDLRRTPDGRHVFLEVNPAGQWLFVEQVTGQPITSAVSSLLARLDAA</sequence>
<gene>
    <name evidence="3" type="primary">tgmB</name>
    <name evidence="3" type="ORF">GCM10023168_19160</name>
</gene>
<organism evidence="3 4">
    <name type="scientific">Fodinibacter luteus</name>
    <dbReference type="NCBI Taxonomy" id="552064"/>
    <lineage>
        <taxon>Bacteria</taxon>
        <taxon>Bacillati</taxon>
        <taxon>Actinomycetota</taxon>
        <taxon>Actinomycetes</taxon>
        <taxon>Micrococcales</taxon>
        <taxon>Intrasporangiaceae</taxon>
        <taxon>Fodinibacter (ex Wang et al. 2009)</taxon>
    </lineage>
</organism>
<evidence type="ECO:0000259" key="2">
    <source>
        <dbReference type="Pfam" id="PF21068"/>
    </source>
</evidence>
<accession>A0ABP8KFP3</accession>
<dbReference type="Gene3D" id="3.30.470.20">
    <property type="entry name" value="ATP-grasp fold, B domain"/>
    <property type="match status" value="1"/>
</dbReference>
<dbReference type="RefSeq" id="WP_345205089.1">
    <property type="nucleotide sequence ID" value="NZ_BAABGM010000012.1"/>
</dbReference>
<protein>
    <submittedName>
        <fullName evidence="3">ATP-grasp ribosomal peptide maturase</fullName>
    </submittedName>
</protein>
<dbReference type="Proteomes" id="UP001500945">
    <property type="component" value="Unassembled WGS sequence"/>
</dbReference>
<proteinExistence type="predicted"/>
<name>A0ABP8KFP3_9MICO</name>
<dbReference type="EMBL" id="BAABGM010000012">
    <property type="protein sequence ID" value="GAA4405464.1"/>
    <property type="molecule type" value="Genomic_DNA"/>
</dbReference>
<keyword evidence="4" id="KW-1185">Reference proteome</keyword>
<evidence type="ECO:0000259" key="1">
    <source>
        <dbReference type="Pfam" id="PF08443"/>
    </source>
</evidence>
<dbReference type="PANTHER" id="PTHR21621">
    <property type="entry name" value="RIBOSOMAL PROTEIN S6 MODIFICATION PROTEIN"/>
    <property type="match status" value="1"/>
</dbReference>
<evidence type="ECO:0000313" key="3">
    <source>
        <dbReference type="EMBL" id="GAA4405464.1"/>
    </source>
</evidence>
<reference evidence="4" key="1">
    <citation type="journal article" date="2019" name="Int. J. Syst. Evol. Microbiol.">
        <title>The Global Catalogue of Microorganisms (GCM) 10K type strain sequencing project: providing services to taxonomists for standard genome sequencing and annotation.</title>
        <authorList>
            <consortium name="The Broad Institute Genomics Platform"/>
            <consortium name="The Broad Institute Genome Sequencing Center for Infectious Disease"/>
            <person name="Wu L."/>
            <person name="Ma J."/>
        </authorList>
    </citation>
    <scope>NUCLEOTIDE SEQUENCE [LARGE SCALE GENOMIC DNA]</scope>
    <source>
        <strain evidence="4">JCM 17809</strain>
    </source>
</reference>
<dbReference type="InterPro" id="IPR048936">
    <property type="entry name" value="MvdD-like_ATPgrasp"/>
</dbReference>